<evidence type="ECO:0000313" key="1">
    <source>
        <dbReference type="EMBL" id="AWM37952.1"/>
    </source>
</evidence>
<name>A0A2Z3H0U7_9BACT</name>
<proteinExistence type="predicted"/>
<protein>
    <submittedName>
        <fullName evidence="1">Carboxypeptidase regulatory-like domain-containing protein</fullName>
    </submittedName>
</protein>
<reference evidence="1 2" key="1">
    <citation type="submission" date="2018-01" db="EMBL/GenBank/DDBJ databases">
        <title>G. obscuriglobus.</title>
        <authorList>
            <person name="Franke J."/>
            <person name="Blomberg W."/>
            <person name="Selmecki A."/>
        </authorList>
    </citation>
    <scope>NUCLEOTIDE SEQUENCE [LARGE SCALE GENOMIC DNA]</scope>
    <source>
        <strain evidence="1 2">DSM 5831</strain>
    </source>
</reference>
<dbReference type="AlphaFoldDB" id="A0A2Z3H0U7"/>
<dbReference type="RefSeq" id="WP_010037361.1">
    <property type="nucleotide sequence ID" value="NZ_CP025958.1"/>
</dbReference>
<evidence type="ECO:0000313" key="2">
    <source>
        <dbReference type="Proteomes" id="UP000245802"/>
    </source>
</evidence>
<sequence>MRTARWCVLVACATFAAGCDSEPPLGAATGKVTFRGAPVAEGTVVFDGPDGSTYVADLEPNGTFAFQVARGVGLPPGRYAVAVRPPRPNKPGMGYVAPNMKKAEYPNIPKKYHDPKTSGLEATVQAGAATASFDFEMK</sequence>
<keyword evidence="1" id="KW-0645">Protease</keyword>
<dbReference type="PROSITE" id="PS51257">
    <property type="entry name" value="PROKAR_LIPOPROTEIN"/>
    <property type="match status" value="1"/>
</dbReference>
<dbReference type="EMBL" id="CP025958">
    <property type="protein sequence ID" value="AWM37952.1"/>
    <property type="molecule type" value="Genomic_DNA"/>
</dbReference>
<organism evidence="1 2">
    <name type="scientific">Gemmata obscuriglobus</name>
    <dbReference type="NCBI Taxonomy" id="114"/>
    <lineage>
        <taxon>Bacteria</taxon>
        <taxon>Pseudomonadati</taxon>
        <taxon>Planctomycetota</taxon>
        <taxon>Planctomycetia</taxon>
        <taxon>Gemmatales</taxon>
        <taxon>Gemmataceae</taxon>
        <taxon>Gemmata</taxon>
    </lineage>
</organism>
<dbReference type="GO" id="GO:0004180">
    <property type="term" value="F:carboxypeptidase activity"/>
    <property type="evidence" value="ECO:0007669"/>
    <property type="project" value="UniProtKB-KW"/>
</dbReference>
<dbReference type="OrthoDB" id="287951at2"/>
<keyword evidence="1" id="KW-0378">Hydrolase</keyword>
<gene>
    <name evidence="1" type="ORF">C1280_13765</name>
</gene>
<dbReference type="Proteomes" id="UP000245802">
    <property type="component" value="Chromosome"/>
</dbReference>
<keyword evidence="2" id="KW-1185">Reference proteome</keyword>
<dbReference type="KEGG" id="gog:C1280_13765"/>
<accession>A0A2Z3H0U7</accession>
<keyword evidence="1" id="KW-0121">Carboxypeptidase</keyword>